<name>A0A1W1DVN9_9ZZZZ</name>
<dbReference type="SUPFAM" id="SSF102114">
    <property type="entry name" value="Radical SAM enzymes"/>
    <property type="match status" value="1"/>
</dbReference>
<organism evidence="2">
    <name type="scientific">hydrothermal vent metagenome</name>
    <dbReference type="NCBI Taxonomy" id="652676"/>
    <lineage>
        <taxon>unclassified sequences</taxon>
        <taxon>metagenomes</taxon>
        <taxon>ecological metagenomes</taxon>
    </lineage>
</organism>
<dbReference type="AlphaFoldDB" id="A0A1W1DVN9"/>
<dbReference type="PANTHER" id="PTHR43273">
    <property type="entry name" value="ANAEROBIC SULFATASE-MATURATING ENZYME HOMOLOG ASLB-RELATED"/>
    <property type="match status" value="1"/>
</dbReference>
<protein>
    <submittedName>
        <fullName evidence="2">Uncharacterized protein</fullName>
    </submittedName>
</protein>
<evidence type="ECO:0000256" key="1">
    <source>
        <dbReference type="ARBA" id="ARBA00001966"/>
    </source>
</evidence>
<gene>
    <name evidence="2" type="ORF">MNB_SUP05-SYMBIONT-4-1266</name>
</gene>
<dbReference type="GO" id="GO:0016491">
    <property type="term" value="F:oxidoreductase activity"/>
    <property type="evidence" value="ECO:0007669"/>
    <property type="project" value="InterPro"/>
</dbReference>
<sequence length="352" mass="39711">MPIADLKKSLSFALSNFLSRTSEKTVCGAEVIGGEVMILPTDYLKQSVDAIRQIVGNKVKRVDVGCQSNLIGSKKKIKALMDIVDDYSIGTSIDSFTNKRTIHGDADKYRQLASEGAAYLSKISGDKIGTVIVCDKDNINKIVDEYKIAQQDQRRITIRPIFAGKHSIDYLDPNLLGEHWSALIDIWFIQGDTAIEPLMRMTKSMLGMRTEEVGCPHWRSCSANSLNIEPNGDLYICQEMADAGAGKLGNAIAEEWDDEMYLTLSKRQTNIDQECQQCQWYKYCQGGCMMESFTETGSFYSRPNNCTAWKIIFKSIDDNIQKYGQQESINWIKKIETLEYSRINHSIEVVTQ</sequence>
<proteinExistence type="predicted"/>
<dbReference type="EMBL" id="FPHY01000047">
    <property type="protein sequence ID" value="SFV85802.1"/>
    <property type="molecule type" value="Genomic_DNA"/>
</dbReference>
<comment type="cofactor">
    <cofactor evidence="1">
        <name>[4Fe-4S] cluster</name>
        <dbReference type="ChEBI" id="CHEBI:49883"/>
    </cofactor>
</comment>
<dbReference type="InterPro" id="IPR013785">
    <property type="entry name" value="Aldolase_TIM"/>
</dbReference>
<dbReference type="InterPro" id="IPR023885">
    <property type="entry name" value="4Fe4S-binding_SPASM_dom"/>
</dbReference>
<evidence type="ECO:0000313" key="2">
    <source>
        <dbReference type="EMBL" id="SFV85802.1"/>
    </source>
</evidence>
<dbReference type="NCBIfam" id="TIGR04085">
    <property type="entry name" value="rSAM_more_4Fe4S"/>
    <property type="match status" value="1"/>
</dbReference>
<reference evidence="2" key="1">
    <citation type="submission" date="2016-10" db="EMBL/GenBank/DDBJ databases">
        <authorList>
            <person name="de Groot N.N."/>
        </authorList>
    </citation>
    <scope>NUCLEOTIDE SEQUENCE</scope>
</reference>
<dbReference type="Gene3D" id="3.20.20.70">
    <property type="entry name" value="Aldolase class I"/>
    <property type="match status" value="1"/>
</dbReference>
<dbReference type="InterPro" id="IPR058240">
    <property type="entry name" value="rSAM_sf"/>
</dbReference>
<accession>A0A1W1DVN9</accession>
<dbReference type="InterPro" id="IPR023867">
    <property type="entry name" value="Sulphatase_maturase_rSAM"/>
</dbReference>
<dbReference type="PANTHER" id="PTHR43273:SF3">
    <property type="entry name" value="ANAEROBIC SULFATASE-MATURATING ENZYME HOMOLOG ASLB-RELATED"/>
    <property type="match status" value="1"/>
</dbReference>